<comment type="catalytic activity">
    <reaction evidence="18">
        <text>2'-deoxyribonucleotide-(2'-deoxyribose 5'-phosphate)-2'-deoxyribonucleotide-DNA = a 3'-end 2'-deoxyribonucleotide-(2,3-dehydro-2,3-deoxyribose 5'-phosphate)-DNA + a 5'-end 5'-phospho-2'-deoxyribonucleoside-DNA + H(+)</text>
        <dbReference type="Rhea" id="RHEA:66592"/>
        <dbReference type="Rhea" id="RHEA-COMP:13180"/>
        <dbReference type="Rhea" id="RHEA-COMP:16897"/>
        <dbReference type="Rhea" id="RHEA-COMP:17067"/>
        <dbReference type="ChEBI" id="CHEBI:15378"/>
        <dbReference type="ChEBI" id="CHEBI:136412"/>
        <dbReference type="ChEBI" id="CHEBI:157695"/>
        <dbReference type="ChEBI" id="CHEBI:167181"/>
        <dbReference type="EC" id="4.2.99.18"/>
    </reaction>
</comment>
<dbReference type="PRINTS" id="PR00870">
    <property type="entry name" value="DNAPOLXBETA"/>
</dbReference>
<evidence type="ECO:0000256" key="2">
    <source>
        <dbReference type="ARBA" id="ARBA00004496"/>
    </source>
</evidence>
<keyword evidence="9" id="KW-0548">Nucleotidyltransferase</keyword>
<evidence type="ECO:0000256" key="9">
    <source>
        <dbReference type="ARBA" id="ARBA00022695"/>
    </source>
</evidence>
<dbReference type="EC" id="4.2.99.18" evidence="4"/>
<keyword evidence="25" id="KW-1185">Reference proteome</keyword>
<evidence type="ECO:0000259" key="23">
    <source>
        <dbReference type="SMART" id="SM00483"/>
    </source>
</evidence>
<dbReference type="Proteomes" id="UP001596447">
    <property type="component" value="Unassembled WGS sequence"/>
</dbReference>
<dbReference type="SMART" id="SM00278">
    <property type="entry name" value="HhH1"/>
    <property type="match status" value="3"/>
</dbReference>
<comment type="subcellular location">
    <subcellularLocation>
        <location evidence="2">Cytoplasm</location>
    </subcellularLocation>
</comment>
<evidence type="ECO:0000256" key="13">
    <source>
        <dbReference type="ARBA" id="ARBA00022932"/>
    </source>
</evidence>
<dbReference type="PANTHER" id="PTHR11276:SF28">
    <property type="entry name" value="DNA POLYMERASE LAMBDA"/>
    <property type="match status" value="1"/>
</dbReference>
<dbReference type="Pfam" id="PF14520">
    <property type="entry name" value="HHH_5"/>
    <property type="match status" value="1"/>
</dbReference>
<dbReference type="SMART" id="SM00483">
    <property type="entry name" value="POLXc"/>
    <property type="match status" value="1"/>
</dbReference>
<name>A0ABD5Z0G5_9EURY</name>
<dbReference type="SUPFAM" id="SSF47802">
    <property type="entry name" value="DNA polymerase beta, N-terminal domain-like"/>
    <property type="match status" value="1"/>
</dbReference>
<dbReference type="InterPro" id="IPR022311">
    <property type="entry name" value="PolX-like"/>
</dbReference>
<feature type="domain" description="Helix-hairpin-helix DNA-binding motif class 1" evidence="22">
    <location>
        <begin position="92"/>
        <end position="111"/>
    </location>
</feature>
<evidence type="ECO:0000256" key="14">
    <source>
        <dbReference type="ARBA" id="ARBA00023053"/>
    </source>
</evidence>
<evidence type="ECO:0000313" key="25">
    <source>
        <dbReference type="Proteomes" id="UP001596447"/>
    </source>
</evidence>
<dbReference type="InterPro" id="IPR016195">
    <property type="entry name" value="Pol/histidinol_Pase-like"/>
</dbReference>
<evidence type="ECO:0000256" key="21">
    <source>
        <dbReference type="ARBA" id="ARBA00049244"/>
    </source>
</evidence>
<evidence type="ECO:0000256" key="6">
    <source>
        <dbReference type="ARBA" id="ARBA00022481"/>
    </source>
</evidence>
<evidence type="ECO:0000256" key="15">
    <source>
        <dbReference type="ARBA" id="ARBA00023204"/>
    </source>
</evidence>
<comment type="caution">
    <text evidence="24">The sequence shown here is derived from an EMBL/GenBank/DDBJ whole genome shotgun (WGS) entry which is preliminary data.</text>
</comment>
<evidence type="ECO:0000256" key="18">
    <source>
        <dbReference type="ARBA" id="ARBA00044632"/>
    </source>
</evidence>
<keyword evidence="15" id="KW-0234">DNA repair</keyword>
<evidence type="ECO:0000256" key="8">
    <source>
        <dbReference type="ARBA" id="ARBA00022679"/>
    </source>
</evidence>
<evidence type="ECO:0000256" key="20">
    <source>
        <dbReference type="ARBA" id="ARBA00045548"/>
    </source>
</evidence>
<dbReference type="Pfam" id="PF14792">
    <property type="entry name" value="DNA_pol_B_palm"/>
    <property type="match status" value="1"/>
</dbReference>
<dbReference type="InterPro" id="IPR037160">
    <property type="entry name" value="DNA_Pol_thumb_sf"/>
</dbReference>
<dbReference type="Pfam" id="PF14716">
    <property type="entry name" value="HHH_8"/>
    <property type="match status" value="1"/>
</dbReference>
<feature type="domain" description="Helix-hairpin-helix DNA-binding motif class 1" evidence="22">
    <location>
        <begin position="127"/>
        <end position="146"/>
    </location>
</feature>
<dbReference type="GO" id="GO:0005737">
    <property type="term" value="C:cytoplasm"/>
    <property type="evidence" value="ECO:0007669"/>
    <property type="project" value="UniProtKB-SubCell"/>
</dbReference>
<comment type="catalytic activity">
    <reaction evidence="19">
        <text>a 5'-end 2'-deoxyribose-2'-deoxyribonucleotide-DNA = (2E,4S)-4-hydroxypenten-2-al-5-phosphate + a 5'-end 5'-phospho-2'-deoxyribonucleoside-DNA + H(+)</text>
        <dbReference type="Rhea" id="RHEA:76255"/>
        <dbReference type="Rhea" id="RHEA-COMP:13180"/>
        <dbReference type="Rhea" id="RHEA-COMP:18657"/>
        <dbReference type="ChEBI" id="CHEBI:15378"/>
        <dbReference type="ChEBI" id="CHEBI:136412"/>
        <dbReference type="ChEBI" id="CHEBI:195194"/>
        <dbReference type="ChEBI" id="CHEBI:195195"/>
    </reaction>
</comment>
<evidence type="ECO:0000256" key="10">
    <source>
        <dbReference type="ARBA" id="ARBA00022705"/>
    </source>
</evidence>
<dbReference type="SUPFAM" id="SSF89550">
    <property type="entry name" value="PHP domain-like"/>
    <property type="match status" value="1"/>
</dbReference>
<keyword evidence="8" id="KW-0808">Transferase</keyword>
<evidence type="ECO:0000256" key="16">
    <source>
        <dbReference type="ARBA" id="ARBA00035717"/>
    </source>
</evidence>
<dbReference type="AlphaFoldDB" id="A0ABD5Z0G5"/>
<dbReference type="Gene3D" id="1.10.150.110">
    <property type="entry name" value="DNA polymerase beta, N-terminal domain-like"/>
    <property type="match status" value="1"/>
</dbReference>
<accession>A0ABD5Z0G5</accession>
<evidence type="ECO:0000256" key="5">
    <source>
        <dbReference type="ARBA" id="ARBA00020020"/>
    </source>
</evidence>
<dbReference type="PANTHER" id="PTHR11276">
    <property type="entry name" value="DNA POLYMERASE TYPE-X FAMILY MEMBER"/>
    <property type="match status" value="1"/>
</dbReference>
<evidence type="ECO:0000256" key="11">
    <source>
        <dbReference type="ARBA" id="ARBA00022763"/>
    </source>
</evidence>
<evidence type="ECO:0000256" key="3">
    <source>
        <dbReference type="ARBA" id="ARBA00012417"/>
    </source>
</evidence>
<dbReference type="Pfam" id="PF14791">
    <property type="entry name" value="DNA_pol_B_thumb"/>
    <property type="match status" value="1"/>
</dbReference>
<keyword evidence="14" id="KW-0915">Sodium</keyword>
<comment type="catalytic activity">
    <reaction evidence="21">
        <text>DNA(n) + a 2'-deoxyribonucleoside 5'-triphosphate = DNA(n+1) + diphosphate</text>
        <dbReference type="Rhea" id="RHEA:22508"/>
        <dbReference type="Rhea" id="RHEA-COMP:17339"/>
        <dbReference type="Rhea" id="RHEA-COMP:17340"/>
        <dbReference type="ChEBI" id="CHEBI:33019"/>
        <dbReference type="ChEBI" id="CHEBI:61560"/>
        <dbReference type="ChEBI" id="CHEBI:173112"/>
        <dbReference type="EC" id="2.7.7.7"/>
    </reaction>
</comment>
<dbReference type="InterPro" id="IPR029398">
    <property type="entry name" value="PolB_thumb"/>
</dbReference>
<dbReference type="InterPro" id="IPR003583">
    <property type="entry name" value="Hlx-hairpin-Hlx_DNA-bd_motif"/>
</dbReference>
<dbReference type="InterPro" id="IPR027421">
    <property type="entry name" value="DNA_pol_lamdba_lyase_dom_sf"/>
</dbReference>
<dbReference type="EMBL" id="JBHTAR010000011">
    <property type="protein sequence ID" value="MFC7198650.1"/>
    <property type="molecule type" value="Genomic_DNA"/>
</dbReference>
<dbReference type="PIRSF" id="PIRSF005047">
    <property type="entry name" value="UCP005047_YshC"/>
    <property type="match status" value="1"/>
</dbReference>
<keyword evidence="12" id="KW-0832">Ubl conjugation</keyword>
<dbReference type="SUPFAM" id="SSF81301">
    <property type="entry name" value="Nucleotidyltransferase"/>
    <property type="match status" value="1"/>
</dbReference>
<dbReference type="RefSeq" id="WP_279528608.1">
    <property type="nucleotide sequence ID" value="NZ_CP122312.1"/>
</dbReference>
<reference evidence="24 25" key="1">
    <citation type="journal article" date="2019" name="Int. J. Syst. Evol. Microbiol.">
        <title>The Global Catalogue of Microorganisms (GCM) 10K type strain sequencing project: providing services to taxonomists for standard genome sequencing and annotation.</title>
        <authorList>
            <consortium name="The Broad Institute Genomics Platform"/>
            <consortium name="The Broad Institute Genome Sequencing Center for Infectious Disease"/>
            <person name="Wu L."/>
            <person name="Ma J."/>
        </authorList>
    </citation>
    <scope>NUCLEOTIDE SEQUENCE [LARGE SCALE GENOMIC DNA]</scope>
    <source>
        <strain evidence="24 25">XZGYJ-43</strain>
    </source>
</reference>
<keyword evidence="11" id="KW-0227">DNA damage</keyword>
<keyword evidence="13" id="KW-0239">DNA-directed DNA polymerase</keyword>
<sequence length="575" mass="62695">MPASNREVAARLHEIADLLELQDVDYKPRAYRRAARNVAAHDEDVETLAERGALQDVEGVGDSIEATIREYLETGSIDEIEELRTEAPLDWEGLTSVEGVGPERAKQLYRELGVETVEDLERAAERGEIRDLDGFGERAEANLREHARRARRDVGGRVPLGVARPLATSVREHLAGVEPVDSVTVVGSFRRRRPTVGDLDVLATADADDAPTVMDALCGRSDVTEVVARGETKTTVRVDPPESPAMQVDLRVVAPNQAGAARVYFTGSTDHNIGLRSRADDRGWTLNEYGLFRDDERLAGETEAGIYDALDLDWVPPELREATGELDAAAAGDLPDLVTVDAVDHDPRVHVDADDAEALHTAADRASARDLDRLTVVDERADLVVDGTLDRDRFEARREAVARVDGDESVPVDLRYSLLATVGRDGELDVPPAWADDCDALAVTLPDDPGTADLDADVDPTEWVVRAFESAPVDRWVRPTRRTLPDPDPLDVDLDRAVAAAAETDVAVEVSAHPRHLELDWEAVKAHRDAVDYVVASGARDPSDVGRLELGVAQARRGWCTVANVRNARVEDGAK</sequence>
<evidence type="ECO:0000256" key="17">
    <source>
        <dbReference type="ARBA" id="ARBA00035726"/>
    </source>
</evidence>
<evidence type="ECO:0000256" key="12">
    <source>
        <dbReference type="ARBA" id="ARBA00022843"/>
    </source>
</evidence>
<dbReference type="CDD" id="cd00141">
    <property type="entry name" value="NT_POLXc"/>
    <property type="match status" value="1"/>
</dbReference>
<evidence type="ECO:0000313" key="24">
    <source>
        <dbReference type="EMBL" id="MFC7198650.1"/>
    </source>
</evidence>
<dbReference type="Gene3D" id="3.30.210.10">
    <property type="entry name" value="DNA polymerase, thumb domain"/>
    <property type="match status" value="1"/>
</dbReference>
<dbReference type="InterPro" id="IPR043519">
    <property type="entry name" value="NT_sf"/>
</dbReference>
<keyword evidence="7" id="KW-0237">DNA synthesis</keyword>
<evidence type="ECO:0000256" key="19">
    <source>
        <dbReference type="ARBA" id="ARBA00044678"/>
    </source>
</evidence>
<evidence type="ECO:0000256" key="4">
    <source>
        <dbReference type="ARBA" id="ARBA00012720"/>
    </source>
</evidence>
<dbReference type="Gene3D" id="1.10.150.20">
    <property type="entry name" value="5' to 3' exonuclease, C-terminal subdomain"/>
    <property type="match status" value="1"/>
</dbReference>
<gene>
    <name evidence="24" type="ORF">ACFQJ9_04305</name>
</gene>
<dbReference type="InterPro" id="IPR002054">
    <property type="entry name" value="DNA-dir_DNA_pol_X"/>
</dbReference>
<dbReference type="GO" id="GO:0006281">
    <property type="term" value="P:DNA repair"/>
    <property type="evidence" value="ECO:0007669"/>
    <property type="project" value="UniProtKB-KW"/>
</dbReference>
<feature type="domain" description="Helix-hairpin-helix DNA-binding motif class 1" evidence="22">
    <location>
        <begin position="52"/>
        <end position="71"/>
    </location>
</feature>
<evidence type="ECO:0000259" key="22">
    <source>
        <dbReference type="SMART" id="SM00278"/>
    </source>
</evidence>
<comment type="function">
    <text evidence="20">Repair polymerase that plays a key role in base-excision repair. During this process, the damaged base is excised by specific DNA glycosylases, the DNA backbone is nicked at the abasic site by an apurinic/apyrimidic (AP) endonuclease, and POLB removes 5'-deoxyribose-phosphate from the preincised AP site acting as a 5'-deoxyribose-phosphate lyase (5'-dRP lyase); through its DNA polymerase activity, it adds one nucleotide to the 3' end of the arising single-nucleotide gap. Conducts 'gap-filling' DNA synthesis in a stepwise distributive fashion rather than in a processive fashion as for other DNA polymerases. It is also able to cleave sugar-phosphate bonds 3' to an intact AP site, acting as an AP lyase.</text>
</comment>
<keyword evidence="6" id="KW-0488">Methylation</keyword>
<evidence type="ECO:0000256" key="1">
    <source>
        <dbReference type="ARBA" id="ARBA00001946"/>
    </source>
</evidence>
<dbReference type="Gene3D" id="3.30.460.10">
    <property type="entry name" value="Beta Polymerase, domain 2"/>
    <property type="match status" value="1"/>
</dbReference>
<dbReference type="Gene3D" id="3.20.20.140">
    <property type="entry name" value="Metal-dependent hydrolases"/>
    <property type="match status" value="1"/>
</dbReference>
<dbReference type="InterPro" id="IPR002008">
    <property type="entry name" value="DNA_pol_X_beta-like"/>
</dbReference>
<protein>
    <recommendedName>
        <fullName evidence="5">DNA polymerase beta</fullName>
        <ecNumber evidence="3">2.7.7.7</ecNumber>
        <ecNumber evidence="4">4.2.99.18</ecNumber>
    </recommendedName>
    <alternativeName>
        <fullName evidence="16">5'-deoxyribose-phosphate lyase</fullName>
    </alternativeName>
    <alternativeName>
        <fullName evidence="17">AP lyase</fullName>
    </alternativeName>
</protein>
<dbReference type="InterPro" id="IPR022312">
    <property type="entry name" value="DNA_pol_X"/>
</dbReference>
<dbReference type="GO" id="GO:0140078">
    <property type="term" value="F:class I DNA-(apurinic or apyrimidinic site) endonuclease activity"/>
    <property type="evidence" value="ECO:0007669"/>
    <property type="project" value="UniProtKB-EC"/>
</dbReference>
<dbReference type="EC" id="2.7.7.7" evidence="3"/>
<dbReference type="InterPro" id="IPR010996">
    <property type="entry name" value="HHH_MUS81"/>
</dbReference>
<keyword evidence="10" id="KW-0235">DNA replication</keyword>
<proteinExistence type="predicted"/>
<evidence type="ECO:0000256" key="7">
    <source>
        <dbReference type="ARBA" id="ARBA00022634"/>
    </source>
</evidence>
<feature type="domain" description="DNA-directed DNA polymerase X" evidence="23">
    <location>
        <begin position="3"/>
        <end position="321"/>
    </location>
</feature>
<dbReference type="InterPro" id="IPR028207">
    <property type="entry name" value="DNA_pol_B_palm_palm"/>
</dbReference>
<organism evidence="24 25">
    <name type="scientific">Halospeciosus flavus</name>
    <dbReference type="NCBI Taxonomy" id="3032283"/>
    <lineage>
        <taxon>Archaea</taxon>
        <taxon>Methanobacteriati</taxon>
        <taxon>Methanobacteriota</taxon>
        <taxon>Stenosarchaea group</taxon>
        <taxon>Halobacteria</taxon>
        <taxon>Halobacteriales</taxon>
        <taxon>Halobacteriaceae</taxon>
        <taxon>Halospeciosus</taxon>
    </lineage>
</organism>
<comment type="cofactor">
    <cofactor evidence="1">
        <name>Mg(2+)</name>
        <dbReference type="ChEBI" id="CHEBI:18420"/>
    </cofactor>
</comment>
<dbReference type="GO" id="GO:0003887">
    <property type="term" value="F:DNA-directed DNA polymerase activity"/>
    <property type="evidence" value="ECO:0007669"/>
    <property type="project" value="UniProtKB-KW"/>
</dbReference>